<dbReference type="CDD" id="cd01421">
    <property type="entry name" value="IMPCH"/>
    <property type="match status" value="1"/>
</dbReference>
<evidence type="ECO:0000256" key="3">
    <source>
        <dbReference type="ARBA" id="ARBA00007667"/>
    </source>
</evidence>
<dbReference type="GO" id="GO:0006189">
    <property type="term" value="P:'de novo' IMP biosynthetic process"/>
    <property type="evidence" value="ECO:0007669"/>
    <property type="project" value="TreeGrafter"/>
</dbReference>
<evidence type="ECO:0000256" key="1">
    <source>
        <dbReference type="ARBA" id="ARBA00004844"/>
    </source>
</evidence>
<dbReference type="SUPFAM" id="SSF53927">
    <property type="entry name" value="Cytidine deaminase-like"/>
    <property type="match status" value="1"/>
</dbReference>
<keyword evidence="5" id="KW-0658">Purine biosynthesis</keyword>
<protein>
    <submittedName>
        <fullName evidence="10">Bifunctional purine biosynthesis protein</fullName>
        <ecNumber evidence="10">3.5.4.10</ecNumber>
    </submittedName>
</protein>
<dbReference type="SUPFAM" id="SSF52335">
    <property type="entry name" value="Methylglyoxal synthase-like"/>
    <property type="match status" value="1"/>
</dbReference>
<dbReference type="PANTHER" id="PTHR11692">
    <property type="entry name" value="BIFUNCTIONAL PURINE BIOSYNTHESIS PROTEIN PURH"/>
    <property type="match status" value="1"/>
</dbReference>
<organism evidence="10 11">
    <name type="scientific">Skeletonema marinoi</name>
    <dbReference type="NCBI Taxonomy" id="267567"/>
    <lineage>
        <taxon>Eukaryota</taxon>
        <taxon>Sar</taxon>
        <taxon>Stramenopiles</taxon>
        <taxon>Ochrophyta</taxon>
        <taxon>Bacillariophyta</taxon>
        <taxon>Coscinodiscophyceae</taxon>
        <taxon>Thalassiosirophycidae</taxon>
        <taxon>Thalassiosirales</taxon>
        <taxon>Skeletonemataceae</taxon>
        <taxon>Skeletonema</taxon>
        <taxon>Skeletonema marinoi-dohrnii complex</taxon>
    </lineage>
</organism>
<dbReference type="PROSITE" id="PS51855">
    <property type="entry name" value="MGS"/>
    <property type="match status" value="1"/>
</dbReference>
<feature type="region of interest" description="Disordered" evidence="8">
    <location>
        <begin position="149"/>
        <end position="170"/>
    </location>
</feature>
<dbReference type="InterPro" id="IPR036914">
    <property type="entry name" value="MGS-like_dom_sf"/>
</dbReference>
<evidence type="ECO:0000313" key="10">
    <source>
        <dbReference type="EMBL" id="KAK1746646.1"/>
    </source>
</evidence>
<evidence type="ECO:0000256" key="4">
    <source>
        <dbReference type="ARBA" id="ARBA00022679"/>
    </source>
</evidence>
<dbReference type="Gene3D" id="3.40.140.20">
    <property type="match status" value="2"/>
</dbReference>
<dbReference type="EC" id="3.5.4.10" evidence="10"/>
<evidence type="ECO:0000256" key="6">
    <source>
        <dbReference type="ARBA" id="ARBA00022801"/>
    </source>
</evidence>
<feature type="domain" description="MGS-like" evidence="9">
    <location>
        <begin position="507"/>
        <end position="666"/>
    </location>
</feature>
<dbReference type="SMART" id="SM00798">
    <property type="entry name" value="AICARFT_IMPCHas"/>
    <property type="match status" value="1"/>
</dbReference>
<comment type="pathway">
    <text evidence="2">Purine metabolism; IMP biosynthesis via de novo pathway; 5-formamido-1-(5-phospho-D-ribosyl)imidazole-4-carboxamide from 5-amino-1-(5-phospho-D-ribosyl)imidazole-4-carboxamide (10-formyl THF route): step 1/1.</text>
</comment>
<evidence type="ECO:0000256" key="8">
    <source>
        <dbReference type="SAM" id="MobiDB-lite"/>
    </source>
</evidence>
<keyword evidence="7" id="KW-0511">Multifunctional enzyme</keyword>
<gene>
    <name evidence="10" type="ORF">QTG54_003253</name>
</gene>
<dbReference type="GO" id="GO:0004643">
    <property type="term" value="F:phosphoribosylaminoimidazolecarboxamide formyltransferase activity"/>
    <property type="evidence" value="ECO:0007669"/>
    <property type="project" value="InterPro"/>
</dbReference>
<proteinExistence type="inferred from homology"/>
<keyword evidence="6 10" id="KW-0378">Hydrolase</keyword>
<keyword evidence="11" id="KW-1185">Reference proteome</keyword>
<evidence type="ECO:0000259" key="9">
    <source>
        <dbReference type="PROSITE" id="PS51855"/>
    </source>
</evidence>
<comment type="similarity">
    <text evidence="3">Belongs to the PurH family.</text>
</comment>
<dbReference type="EMBL" id="JATAAI010000004">
    <property type="protein sequence ID" value="KAK1746646.1"/>
    <property type="molecule type" value="Genomic_DNA"/>
</dbReference>
<dbReference type="FunFam" id="3.40.50.1380:FF:000001">
    <property type="entry name" value="Bifunctional purine biosynthesis protein PurH"/>
    <property type="match status" value="1"/>
</dbReference>
<dbReference type="SMART" id="SM00851">
    <property type="entry name" value="MGS"/>
    <property type="match status" value="1"/>
</dbReference>
<dbReference type="Gene3D" id="3.40.50.1380">
    <property type="entry name" value="Methylglyoxal synthase-like domain"/>
    <property type="match status" value="1"/>
</dbReference>
<comment type="pathway">
    <text evidence="1">Purine metabolism; IMP biosynthesis via de novo pathway; IMP from 5-formamido-1-(5-phospho-D-ribosyl)imidazole-4-carboxamide: step 1/1.</text>
</comment>
<evidence type="ECO:0000256" key="2">
    <source>
        <dbReference type="ARBA" id="ARBA00004954"/>
    </source>
</evidence>
<evidence type="ECO:0000256" key="7">
    <source>
        <dbReference type="ARBA" id="ARBA00023268"/>
    </source>
</evidence>
<comment type="caution">
    <text evidence="10">The sequence shown here is derived from an EMBL/GenBank/DDBJ whole genome shotgun (WGS) entry which is preliminary data.</text>
</comment>
<dbReference type="PANTHER" id="PTHR11692:SF0">
    <property type="entry name" value="BIFUNCTIONAL PURINE BIOSYNTHESIS PROTEIN ATIC"/>
    <property type="match status" value="1"/>
</dbReference>
<keyword evidence="4" id="KW-0808">Transferase</keyword>
<accession>A0AAD8YHI4</accession>
<dbReference type="PROSITE" id="PS50007">
    <property type="entry name" value="PIPLC_X_DOMAIN"/>
    <property type="match status" value="1"/>
</dbReference>
<dbReference type="Pfam" id="PF02142">
    <property type="entry name" value="MGS"/>
    <property type="match status" value="1"/>
</dbReference>
<reference evidence="10" key="1">
    <citation type="submission" date="2023-06" db="EMBL/GenBank/DDBJ databases">
        <title>Survivors Of The Sea: Transcriptome response of Skeletonema marinoi to long-term dormancy.</title>
        <authorList>
            <person name="Pinder M.I.M."/>
            <person name="Kourtchenko O."/>
            <person name="Robertson E.K."/>
            <person name="Larsson T."/>
            <person name="Maumus F."/>
            <person name="Osuna-Cruz C.M."/>
            <person name="Vancaester E."/>
            <person name="Stenow R."/>
            <person name="Vandepoele K."/>
            <person name="Ploug H."/>
            <person name="Bruchert V."/>
            <person name="Godhe A."/>
            <person name="Topel M."/>
        </authorList>
    </citation>
    <scope>NUCLEOTIDE SEQUENCE</scope>
    <source>
        <strain evidence="10">R05AC</strain>
    </source>
</reference>
<dbReference type="Proteomes" id="UP001224775">
    <property type="component" value="Unassembled WGS sequence"/>
</dbReference>
<evidence type="ECO:0000256" key="5">
    <source>
        <dbReference type="ARBA" id="ARBA00022755"/>
    </source>
</evidence>
<dbReference type="InterPro" id="IPR011607">
    <property type="entry name" value="MGS-like_dom"/>
</dbReference>
<dbReference type="InterPro" id="IPR024051">
    <property type="entry name" value="AICAR_Tfase_dup_dom_sf"/>
</dbReference>
<dbReference type="GO" id="GO:0005829">
    <property type="term" value="C:cytosol"/>
    <property type="evidence" value="ECO:0007669"/>
    <property type="project" value="TreeGrafter"/>
</dbReference>
<feature type="region of interest" description="Disordered" evidence="8">
    <location>
        <begin position="260"/>
        <end position="279"/>
    </location>
</feature>
<dbReference type="InterPro" id="IPR016193">
    <property type="entry name" value="Cytidine_deaminase-like"/>
</dbReference>
<evidence type="ECO:0000313" key="11">
    <source>
        <dbReference type="Proteomes" id="UP001224775"/>
    </source>
</evidence>
<dbReference type="GO" id="GO:0003937">
    <property type="term" value="F:IMP cyclohydrolase activity"/>
    <property type="evidence" value="ECO:0007669"/>
    <property type="project" value="UniProtKB-EC"/>
</dbReference>
<dbReference type="InterPro" id="IPR002695">
    <property type="entry name" value="PurH-like"/>
</dbReference>
<dbReference type="Pfam" id="PF01808">
    <property type="entry name" value="AICARFT_IMPCHas"/>
    <property type="match status" value="1"/>
</dbReference>
<feature type="region of interest" description="Disordered" evidence="8">
    <location>
        <begin position="122"/>
        <end position="141"/>
    </location>
</feature>
<sequence length="1412" mass="153015">MSFQFIEVLRTGQGDFVGSLAALLRQFPRCEGLDEFIVGNGLGPSYLALFKRHCRDGDSQAVRVFLQAVASTAEFEHIDEYLNLQSAAAPITYKLGLGSESSNPGAGELGNKIRNALRLDRDARSRNPQATAQAGGAGFPMMRTFHGTPARGATTNFNDHHFNPGTPGGASYTFNTPGGRFVPNNTPGGRFVPNNFYPAPGTPGGGYASFNNQGHPDHGIPGGFSTVGSHAGSDFYSDAQSWQQQQQQQLNRPRGLFRDKENHVNAPAPSIPSQVSSVGGEVSSIGGFSNLSINGHKSNGAAKKTVNLHESIELPDFFSDFVEDSFNSSQHISDAKANPYYAAKKNSELLTKLHAANSFQRAKDLVEREESIYNNEARDFQRQIDDVDRRKKESLSEHYRDVADIVDEEAEAIREVKARFAEQRALKKIEVARAERTLDAEKKDWEQKKAQSKAEKEENLTQAKARLIAFETGVEIVGWLAQLESQSANPEFRRRLDNHIRRLGSEADVVPITRALISVSDKAVIVELCTYLASKNVELLSTGGTAKKLRDAGLKCIDVSDYTGSPECLDGRVKTLHPKVHGGLLGVRGNAQHEKDMEDNGIGKIDITILNLYPFEATVAKGAAFEQCIENIDIAKNHAFTTIVTSPYQYDEVKATIEEHGGTTLAMRKRFAARAFSLSASYDSAIATWFTKELGEESPVVTRVYKPEFPLKYEVYLRQLWNKSKSCHGHGHGRELTKNDSSLFSPLGCNPHQKLAGISSLLNSNLPFTVLNELREATGLAAASSFKHVSPAGAAVAVPLTDVECAAYEVTPEAAAKLTPSALAYLRARNADPMCSFGDYAAVSDIVDEDTAMILKKEVSDGIVAPGYSPEALEILKSKKGGKFIVLEAKADFKPDSVEYREVYGMTFCQKRNDVVITITKDHMTKNVVTKGGLSALGEDAIRDMIVASICVKYTQSNSVGFAKDGMMVGVGAGQQSRVDCVKLAGRKVTTPSAPQDPLTTAEKNEFMKQATGVTISSDAFFPFRDSIDHASKVGVSYVAQPGGSVQDPQVTQCCDDYGMRSASELVFSNYQFGDLRLSYQPPRNDGGEQITKYKVEWDASQNNAHLPSFTLSSPCSGTFALSLGGRMSMPLNVDVTLDDLEVAIKEKQLETMKATLHLLTTLLSAVVSSSAALDSGAASSFITNELSDVLGSSEDDWQQQIQCTVDPSNSEQPVIDEDACKSRTDADSNPCVWCSLPQNPFVQGACISQAQQEAAGQFCSSSDTPGASTPDHATNCLLIMDDVECTAAIDSTTSSNENCSFCNFPLVGGKCVSKNLAESFARFCAQEDGEEREDSIFLRGSVAGGEWLDPSCLIDDTNNNSDDCASKTDSNGDPCIWCDAAGVFGECVSKSQKDFFGDYLECADDNVIAVE</sequence>
<name>A0AAD8YHI4_9STRA</name>